<dbReference type="GO" id="GO:0000287">
    <property type="term" value="F:magnesium ion binding"/>
    <property type="evidence" value="ECO:0007669"/>
    <property type="project" value="UniProtKB-UniRule"/>
</dbReference>
<evidence type="ECO:0000256" key="1">
    <source>
        <dbReference type="ARBA" id="ARBA00004141"/>
    </source>
</evidence>
<dbReference type="Pfam" id="PF16212">
    <property type="entry name" value="PhoLip_ATPase_C"/>
    <property type="match status" value="1"/>
</dbReference>
<dbReference type="InterPro" id="IPR006539">
    <property type="entry name" value="P-type_ATPase_IV"/>
</dbReference>
<protein>
    <recommendedName>
        <fullName evidence="15">Phospholipid-transporting ATPase</fullName>
        <ecNumber evidence="15">7.6.2.1</ecNumber>
    </recommendedName>
</protein>
<dbReference type="InterPro" id="IPR032631">
    <property type="entry name" value="P-type_ATPase_N"/>
</dbReference>
<feature type="binding site" evidence="13">
    <location>
        <position position="867"/>
    </location>
    <ligand>
        <name>ATP</name>
        <dbReference type="ChEBI" id="CHEBI:30616"/>
    </ligand>
</feature>
<feature type="binding site" evidence="13">
    <location>
        <position position="766"/>
    </location>
    <ligand>
        <name>ATP</name>
        <dbReference type="ChEBI" id="CHEBI:30616"/>
    </ligand>
</feature>
<dbReference type="CDD" id="cd02073">
    <property type="entry name" value="P-type_ATPase_APLT_Dnf-like"/>
    <property type="match status" value="1"/>
</dbReference>
<accession>A0A978W0Y2</accession>
<evidence type="ECO:0000256" key="7">
    <source>
        <dbReference type="ARBA" id="ARBA00022842"/>
    </source>
</evidence>
<feature type="binding site" evidence="13">
    <location>
        <position position="897"/>
    </location>
    <ligand>
        <name>ATP</name>
        <dbReference type="ChEBI" id="CHEBI:30616"/>
    </ligand>
</feature>
<dbReference type="NCBIfam" id="TIGR01652">
    <property type="entry name" value="ATPase-Plipid"/>
    <property type="match status" value="1"/>
</dbReference>
<dbReference type="Proteomes" id="UP000813462">
    <property type="component" value="Unassembled WGS sequence"/>
</dbReference>
<feature type="binding site" evidence="13">
    <location>
        <position position="636"/>
    </location>
    <ligand>
        <name>ATP</name>
        <dbReference type="ChEBI" id="CHEBI:30616"/>
    </ligand>
</feature>
<dbReference type="GO" id="GO:0005524">
    <property type="term" value="F:ATP binding"/>
    <property type="evidence" value="ECO:0007669"/>
    <property type="project" value="UniProtKB-UniRule"/>
</dbReference>
<feature type="transmembrane region" description="Helical" evidence="15">
    <location>
        <begin position="1101"/>
        <end position="1120"/>
    </location>
</feature>
<proteinExistence type="inferred from homology"/>
<keyword evidence="9 15" id="KW-1133">Transmembrane helix</keyword>
<feature type="binding site" evidence="13">
    <location>
        <position position="659"/>
    </location>
    <ligand>
        <name>ATP</name>
        <dbReference type="ChEBI" id="CHEBI:30616"/>
    </ligand>
</feature>
<dbReference type="GO" id="GO:0016887">
    <property type="term" value="F:ATP hydrolysis activity"/>
    <property type="evidence" value="ECO:0007669"/>
    <property type="project" value="InterPro"/>
</dbReference>
<feature type="transmembrane region" description="Helical" evidence="15">
    <location>
        <begin position="309"/>
        <end position="332"/>
    </location>
</feature>
<feature type="binding site" evidence="13">
    <location>
        <position position="432"/>
    </location>
    <ligand>
        <name>ATP</name>
        <dbReference type="ChEBI" id="CHEBI:30616"/>
    </ligand>
</feature>
<dbReference type="FunFam" id="3.40.1110.10:FF:000146">
    <property type="entry name" value="Phospholipid-transporting ATPase"/>
    <property type="match status" value="1"/>
</dbReference>
<feature type="transmembrane region" description="Helical" evidence="15">
    <location>
        <begin position="951"/>
        <end position="971"/>
    </location>
</feature>
<feature type="binding site" evidence="13">
    <location>
        <position position="693"/>
    </location>
    <ligand>
        <name>ATP</name>
        <dbReference type="ChEBI" id="CHEBI:30616"/>
    </ligand>
</feature>
<dbReference type="Gene3D" id="2.70.150.10">
    <property type="entry name" value="Calcium-transporting ATPase, cytoplasmic transduction domain A"/>
    <property type="match status" value="1"/>
</dbReference>
<dbReference type="EMBL" id="JAEACU010000001">
    <property type="protein sequence ID" value="KAH7545616.1"/>
    <property type="molecule type" value="Genomic_DNA"/>
</dbReference>
<feature type="binding site" evidence="13">
    <location>
        <position position="768"/>
    </location>
    <ligand>
        <name>ATP</name>
        <dbReference type="ChEBI" id="CHEBI:30616"/>
    </ligand>
</feature>
<comment type="similarity">
    <text evidence="2 15">Belongs to the cation transport ATPase (P-type) (TC 3.A.3) family. Type IV subfamily.</text>
</comment>
<dbReference type="PRINTS" id="PR00119">
    <property type="entry name" value="CATATPASE"/>
</dbReference>
<sequence length="1247" mass="142537">MASGSSSSSSAGTRKGKIRWSKLYSFSCFRPSINGDVVGQPGFSRVVFCNEPHLHKDKPFKYPKNHVSTTKYNVLSFLPKALFEQFRRVANLYFLLAAVLSITSLTPFNPISLIAPLVFVVGVSMLKEAVEDWHRFLQDLNVNSRTVQAHVGDGIFVKKPWKDLCSGDIVKVNKNEYFPCDLLLLSSSFEDGVCYVETMNLDGETNLKIKRSLEATLGLDKDEQFNEFKAIVRCEDPNPHLYTFVGNLEFKNESYPLCPTQLLLRDSKLRNTDYIYGAVIFTGPDTKAVRNSTMSPSKRSRIERKMDHVIYFLFSLLVLISLITATGFAFLWNSEIHKWWYLRLQGSDDDRFYKPSKPFVSGFSQFIRALILYGYLIPISLYVSIEVVKVLQAMLINKDMELYDEVTGKSVRARTSNLNEELGQVEMILSDKTGTLTCNQMEFRKCSIAGVSYGGDINEVDLAVSKRMNVDLEAYQFSMHQKSDSTESFERFEFSVADIKTQMEALGDQKNVQNSITENSRISNLGKESVIKGFNFRDSRLMDKKWIASRTNLFDVKMFFRVMALCHTGIPIEDNAINNKFKYEAESPEEVSFLIAAQEFGFQFMRRTQSTMLLKEFDNSDKEVQREYKLLNLLEFSSSRKRMSVIVRDEEGQIFLLCKGADSIIFDRIADDGRSYQEATTSHLSNYAEDGFRTLAFAYRRLESTEYEHWNKMFTEAKTTIGPERDELLEKASEMIEKDLILLGAAAVPECIDKLAQAGIKIWLLTGDKKETAINIGFACSLLRQDMNQFHLTLANETTSNYQLKAMKEDILNQLENFYKVMHEENIKGSPLSLVIDGKALEVALKSDVKDRFLQLAVNCASVICCRVSPKQKALITQLVKEYTGKTTLAIGDGANDVGMIQEADIGVGISGMEGMQAVMASDFSLPQFRFLGRLLIVHGHWCYKRISKMILYFVYKNVAFGLTLFYYELYTSFSGEVLYDDWYMTLFNVILTSLPVISLGVLEQDVSSEVCLEFPSLYQQGQRNIYFNWSGIMGWILNGVVSSLVIFLANMYILSPAAFEEEGHVADLTHLGATTYTCIIWTVNCQIALIISHFTWIQHLFIWGSILLWYIFMFVYGALPHAYSQRGFRILTESLGLAPMYWMVTLLVVVVSLLPYFIHVVIQRSFYPMDDHVLQEMKYSRKDVFDNQMWQREQNNSKKLTQIGFSARVDARILYLREHLHQKKTLIYRSVTSSPIYKSLTNSPLF</sequence>
<dbReference type="SUPFAM" id="SSF56784">
    <property type="entry name" value="HAD-like"/>
    <property type="match status" value="1"/>
</dbReference>
<evidence type="ECO:0000259" key="16">
    <source>
        <dbReference type="Pfam" id="PF16209"/>
    </source>
</evidence>
<evidence type="ECO:0000256" key="9">
    <source>
        <dbReference type="ARBA" id="ARBA00022989"/>
    </source>
</evidence>
<feature type="active site" description="4-aspartylphosphate intermediate" evidence="12">
    <location>
        <position position="431"/>
    </location>
</feature>
<dbReference type="PANTHER" id="PTHR24092:SF157">
    <property type="entry name" value="PHOSPHOLIPID-TRANSPORTING ATPASE"/>
    <property type="match status" value="1"/>
</dbReference>
<feature type="binding site" evidence="13">
    <location>
        <position position="767"/>
    </location>
    <ligand>
        <name>ATP</name>
        <dbReference type="ChEBI" id="CHEBI:30616"/>
    </ligand>
</feature>
<feature type="transmembrane region" description="Helical" evidence="15">
    <location>
        <begin position="983"/>
        <end position="1003"/>
    </location>
</feature>
<dbReference type="SFLD" id="SFLDS00003">
    <property type="entry name" value="Haloacid_Dehalogenase"/>
    <property type="match status" value="1"/>
</dbReference>
<feature type="transmembrane region" description="Helical" evidence="15">
    <location>
        <begin position="1140"/>
        <end position="1163"/>
    </location>
</feature>
<evidence type="ECO:0000259" key="17">
    <source>
        <dbReference type="Pfam" id="PF16212"/>
    </source>
</evidence>
<feature type="transmembrane region" description="Helical" evidence="15">
    <location>
        <begin position="366"/>
        <end position="385"/>
    </location>
</feature>
<evidence type="ECO:0000313" key="18">
    <source>
        <dbReference type="EMBL" id="KAH7545616.1"/>
    </source>
</evidence>
<feature type="binding site" evidence="14">
    <location>
        <position position="433"/>
    </location>
    <ligand>
        <name>Mg(2+)</name>
        <dbReference type="ChEBI" id="CHEBI:18420"/>
    </ligand>
</feature>
<dbReference type="FunFam" id="2.70.150.10:FF:000023">
    <property type="entry name" value="Phospholipid-transporting ATPase"/>
    <property type="match status" value="1"/>
</dbReference>
<comment type="caution">
    <text evidence="18">The sequence shown here is derived from an EMBL/GenBank/DDBJ whole genome shotgun (WGS) entry which is preliminary data.</text>
</comment>
<evidence type="ECO:0000256" key="2">
    <source>
        <dbReference type="ARBA" id="ARBA00008109"/>
    </source>
</evidence>
<feature type="binding site" evidence="13">
    <location>
        <position position="896"/>
    </location>
    <ligand>
        <name>ATP</name>
        <dbReference type="ChEBI" id="CHEBI:30616"/>
    </ligand>
</feature>
<dbReference type="InterPro" id="IPR008250">
    <property type="entry name" value="ATPase_P-typ_transduc_dom_A_sf"/>
</dbReference>
<keyword evidence="4 14" id="KW-0479">Metal-binding</keyword>
<feature type="domain" description="P-type ATPase N-terminal" evidence="16">
    <location>
        <begin position="47"/>
        <end position="113"/>
    </location>
</feature>
<organism evidence="18 19">
    <name type="scientific">Ziziphus jujuba var. spinosa</name>
    <dbReference type="NCBI Taxonomy" id="714518"/>
    <lineage>
        <taxon>Eukaryota</taxon>
        <taxon>Viridiplantae</taxon>
        <taxon>Streptophyta</taxon>
        <taxon>Embryophyta</taxon>
        <taxon>Tracheophyta</taxon>
        <taxon>Spermatophyta</taxon>
        <taxon>Magnoliopsida</taxon>
        <taxon>eudicotyledons</taxon>
        <taxon>Gunneridae</taxon>
        <taxon>Pentapetalae</taxon>
        <taxon>rosids</taxon>
        <taxon>fabids</taxon>
        <taxon>Rosales</taxon>
        <taxon>Rhamnaceae</taxon>
        <taxon>Paliureae</taxon>
        <taxon>Ziziphus</taxon>
    </lineage>
</organism>
<evidence type="ECO:0000256" key="13">
    <source>
        <dbReference type="PIRSR" id="PIRSR606539-2"/>
    </source>
</evidence>
<feature type="binding site" evidence="13">
    <location>
        <position position="590"/>
    </location>
    <ligand>
        <name>ATP</name>
        <dbReference type="ChEBI" id="CHEBI:30616"/>
    </ligand>
</feature>
<feature type="domain" description="P-type ATPase C-terminal" evidence="17">
    <location>
        <begin position="919"/>
        <end position="1169"/>
    </location>
</feature>
<evidence type="ECO:0000256" key="15">
    <source>
        <dbReference type="RuleBase" id="RU362033"/>
    </source>
</evidence>
<evidence type="ECO:0000256" key="10">
    <source>
        <dbReference type="ARBA" id="ARBA00023136"/>
    </source>
</evidence>
<keyword evidence="5 13" id="KW-0547">Nucleotide-binding</keyword>
<feature type="binding site" evidence="14">
    <location>
        <position position="897"/>
    </location>
    <ligand>
        <name>Mg(2+)</name>
        <dbReference type="ChEBI" id="CHEBI:18420"/>
    </ligand>
</feature>
<reference evidence="18" key="1">
    <citation type="journal article" date="2021" name="Front. Plant Sci.">
        <title>Chromosome-Scale Genome Assembly for Chinese Sour Jujube and Insights Into Its Genome Evolution and Domestication Signature.</title>
        <authorList>
            <person name="Shen L.-Y."/>
            <person name="Luo H."/>
            <person name="Wang X.-L."/>
            <person name="Wang X.-M."/>
            <person name="Qiu X.-J."/>
            <person name="Liu H."/>
            <person name="Zhou S.-S."/>
            <person name="Jia K.-H."/>
            <person name="Nie S."/>
            <person name="Bao Y.-T."/>
            <person name="Zhang R.-G."/>
            <person name="Yun Q.-Z."/>
            <person name="Chai Y.-H."/>
            <person name="Lu J.-Y."/>
            <person name="Li Y."/>
            <person name="Zhao S.-W."/>
            <person name="Mao J.-F."/>
            <person name="Jia S.-G."/>
            <person name="Mao Y.-M."/>
        </authorList>
    </citation>
    <scope>NUCLEOTIDE SEQUENCE</scope>
    <source>
        <strain evidence="18">AT0</strain>
        <tissue evidence="18">Leaf</tissue>
    </source>
</reference>
<dbReference type="EC" id="7.6.2.1" evidence="15"/>
<name>A0A978W0Y2_ZIZJJ</name>
<dbReference type="AlphaFoldDB" id="A0A978W0Y2"/>
<dbReference type="NCBIfam" id="TIGR01494">
    <property type="entry name" value="ATPase_P-type"/>
    <property type="match status" value="2"/>
</dbReference>
<evidence type="ECO:0000256" key="4">
    <source>
        <dbReference type="ARBA" id="ARBA00022723"/>
    </source>
</evidence>
<dbReference type="SFLD" id="SFLDG00002">
    <property type="entry name" value="C1.7:_P-type_atpase_like"/>
    <property type="match status" value="1"/>
</dbReference>
<feature type="transmembrane region" description="Helical" evidence="15">
    <location>
        <begin position="1074"/>
        <end position="1092"/>
    </location>
</feature>
<dbReference type="InterPro" id="IPR001757">
    <property type="entry name" value="P_typ_ATPase"/>
</dbReference>
<evidence type="ECO:0000313" key="19">
    <source>
        <dbReference type="Proteomes" id="UP000813462"/>
    </source>
</evidence>
<gene>
    <name evidence="18" type="ORF">FEM48_Zijuj01G0112400</name>
</gene>
<dbReference type="InterPro" id="IPR044492">
    <property type="entry name" value="P_typ_ATPase_HD_dom"/>
</dbReference>
<dbReference type="InterPro" id="IPR023214">
    <property type="entry name" value="HAD_sf"/>
</dbReference>
<feature type="binding site" evidence="13">
    <location>
        <position position="873"/>
    </location>
    <ligand>
        <name>ATP</name>
        <dbReference type="ChEBI" id="CHEBI:30616"/>
    </ligand>
</feature>
<dbReference type="PROSITE" id="PS00154">
    <property type="entry name" value="ATPASE_E1_E2"/>
    <property type="match status" value="1"/>
</dbReference>
<dbReference type="GO" id="GO:0005886">
    <property type="term" value="C:plasma membrane"/>
    <property type="evidence" value="ECO:0007669"/>
    <property type="project" value="TreeGrafter"/>
</dbReference>
<feature type="transmembrane region" description="Helical" evidence="15">
    <location>
        <begin position="89"/>
        <end position="105"/>
    </location>
</feature>
<evidence type="ECO:0000256" key="8">
    <source>
        <dbReference type="ARBA" id="ARBA00022967"/>
    </source>
</evidence>
<feature type="binding site" evidence="14">
    <location>
        <position position="431"/>
    </location>
    <ligand>
        <name>Mg(2+)</name>
        <dbReference type="ChEBI" id="CHEBI:18420"/>
    </ligand>
</feature>
<comment type="cofactor">
    <cofactor evidence="14">
        <name>Mg(2+)</name>
        <dbReference type="ChEBI" id="CHEBI:18420"/>
    </cofactor>
</comment>
<feature type="transmembrane region" description="Helical" evidence="15">
    <location>
        <begin position="1033"/>
        <end position="1054"/>
    </location>
</feature>
<evidence type="ECO:0000256" key="5">
    <source>
        <dbReference type="ARBA" id="ARBA00022741"/>
    </source>
</evidence>
<evidence type="ECO:0000256" key="12">
    <source>
        <dbReference type="PIRSR" id="PIRSR606539-1"/>
    </source>
</evidence>
<feature type="binding site" evidence="13">
    <location>
        <position position="431"/>
    </location>
    <ligand>
        <name>ATP</name>
        <dbReference type="ChEBI" id="CHEBI:30616"/>
    </ligand>
</feature>
<dbReference type="InterPro" id="IPR018303">
    <property type="entry name" value="ATPase_P-typ_P_site"/>
</dbReference>
<dbReference type="Gene3D" id="3.40.50.1000">
    <property type="entry name" value="HAD superfamily/HAD-like"/>
    <property type="match status" value="1"/>
</dbReference>
<dbReference type="InterPro" id="IPR023298">
    <property type="entry name" value="ATPase_P-typ_TM_dom_sf"/>
</dbReference>
<keyword evidence="6 13" id="KW-0067">ATP-binding</keyword>
<feature type="binding site" evidence="13">
    <location>
        <position position="433"/>
    </location>
    <ligand>
        <name>ATP</name>
        <dbReference type="ChEBI" id="CHEBI:30616"/>
    </ligand>
</feature>
<dbReference type="Gene3D" id="3.40.1110.10">
    <property type="entry name" value="Calcium-transporting ATPase, cytoplasmic domain N"/>
    <property type="match status" value="1"/>
</dbReference>
<dbReference type="PANTHER" id="PTHR24092">
    <property type="entry name" value="PROBABLE PHOSPHOLIPID-TRANSPORTING ATPASE"/>
    <property type="match status" value="1"/>
</dbReference>
<keyword evidence="7 14" id="KW-0460">Magnesium</keyword>
<comment type="subcellular location">
    <subcellularLocation>
        <location evidence="1 15">Membrane</location>
        <topology evidence="1 15">Multi-pass membrane protein</topology>
    </subcellularLocation>
</comment>
<comment type="catalytic activity">
    <reaction evidence="11 15">
        <text>ATP + H2O + phospholipidSide 1 = ADP + phosphate + phospholipidSide 2.</text>
        <dbReference type="EC" id="7.6.2.1"/>
    </reaction>
</comment>
<dbReference type="GO" id="GO:0140326">
    <property type="term" value="F:ATPase-coupled intramembrane lipid transporter activity"/>
    <property type="evidence" value="ECO:0007669"/>
    <property type="project" value="UniProtKB-EC"/>
</dbReference>
<evidence type="ECO:0000256" key="14">
    <source>
        <dbReference type="PIRSR" id="PIRSR606539-3"/>
    </source>
</evidence>
<dbReference type="FunFam" id="3.40.50.1000:FF:000014">
    <property type="entry name" value="Phospholipid-transporting ATPase"/>
    <property type="match status" value="1"/>
</dbReference>
<dbReference type="InterPro" id="IPR023299">
    <property type="entry name" value="ATPase_P-typ_cyto_dom_N"/>
</dbReference>
<dbReference type="SUPFAM" id="SSF81660">
    <property type="entry name" value="Metal cation-transporting ATPase, ATP-binding domain N"/>
    <property type="match status" value="1"/>
</dbReference>
<evidence type="ECO:0000256" key="3">
    <source>
        <dbReference type="ARBA" id="ARBA00022692"/>
    </source>
</evidence>
<dbReference type="SUPFAM" id="SSF81653">
    <property type="entry name" value="Calcium ATPase, transduction domain A"/>
    <property type="match status" value="1"/>
</dbReference>
<keyword evidence="8 15" id="KW-1278">Translocase</keyword>
<evidence type="ECO:0000256" key="11">
    <source>
        <dbReference type="ARBA" id="ARBA00034036"/>
    </source>
</evidence>
<dbReference type="Pfam" id="PF13246">
    <property type="entry name" value="Cation_ATPase"/>
    <property type="match status" value="1"/>
</dbReference>
<dbReference type="GO" id="GO:0045332">
    <property type="term" value="P:phospholipid translocation"/>
    <property type="evidence" value="ECO:0007669"/>
    <property type="project" value="TreeGrafter"/>
</dbReference>
<dbReference type="SUPFAM" id="SSF81665">
    <property type="entry name" value="Calcium ATPase, transmembrane domain M"/>
    <property type="match status" value="1"/>
</dbReference>
<dbReference type="SFLD" id="SFLDF00027">
    <property type="entry name" value="p-type_atpase"/>
    <property type="match status" value="1"/>
</dbReference>
<dbReference type="Pfam" id="PF16209">
    <property type="entry name" value="PhoLip_ATPase_N"/>
    <property type="match status" value="1"/>
</dbReference>
<dbReference type="InterPro" id="IPR036412">
    <property type="entry name" value="HAD-like_sf"/>
</dbReference>
<feature type="binding site" evidence="14">
    <location>
        <position position="893"/>
    </location>
    <ligand>
        <name>Mg(2+)</name>
        <dbReference type="ChEBI" id="CHEBI:18420"/>
    </ligand>
</feature>
<keyword evidence="10 15" id="KW-0472">Membrane</keyword>
<dbReference type="InterPro" id="IPR032630">
    <property type="entry name" value="P_typ_ATPase_c"/>
</dbReference>
<evidence type="ECO:0000256" key="6">
    <source>
        <dbReference type="ARBA" id="ARBA00022840"/>
    </source>
</evidence>
<keyword evidence="3 15" id="KW-0812">Transmembrane</keyword>